<evidence type="ECO:0000313" key="1">
    <source>
        <dbReference type="EMBL" id="KAK4774447.1"/>
    </source>
</evidence>
<dbReference type="AlphaFoldDB" id="A0AAN7KVX5"/>
<gene>
    <name evidence="1" type="ORF">SAY86_009382</name>
</gene>
<reference evidence="1 2" key="1">
    <citation type="journal article" date="2023" name="Hortic Res">
        <title>Pangenome of water caltrop reveals structural variations and asymmetric subgenome divergence after allopolyploidization.</title>
        <authorList>
            <person name="Zhang X."/>
            <person name="Chen Y."/>
            <person name="Wang L."/>
            <person name="Yuan Y."/>
            <person name="Fang M."/>
            <person name="Shi L."/>
            <person name="Lu R."/>
            <person name="Comes H.P."/>
            <person name="Ma Y."/>
            <person name="Chen Y."/>
            <person name="Huang G."/>
            <person name="Zhou Y."/>
            <person name="Zheng Z."/>
            <person name="Qiu Y."/>
        </authorList>
    </citation>
    <scope>NUCLEOTIDE SEQUENCE [LARGE SCALE GENOMIC DNA]</scope>
    <source>
        <strain evidence="1">F231</strain>
    </source>
</reference>
<comment type="caution">
    <text evidence="1">The sequence shown here is derived from an EMBL/GenBank/DDBJ whole genome shotgun (WGS) entry which is preliminary data.</text>
</comment>
<organism evidence="1 2">
    <name type="scientific">Trapa natans</name>
    <name type="common">Water chestnut</name>
    <dbReference type="NCBI Taxonomy" id="22666"/>
    <lineage>
        <taxon>Eukaryota</taxon>
        <taxon>Viridiplantae</taxon>
        <taxon>Streptophyta</taxon>
        <taxon>Embryophyta</taxon>
        <taxon>Tracheophyta</taxon>
        <taxon>Spermatophyta</taxon>
        <taxon>Magnoliopsida</taxon>
        <taxon>eudicotyledons</taxon>
        <taxon>Gunneridae</taxon>
        <taxon>Pentapetalae</taxon>
        <taxon>rosids</taxon>
        <taxon>malvids</taxon>
        <taxon>Myrtales</taxon>
        <taxon>Lythraceae</taxon>
        <taxon>Trapa</taxon>
    </lineage>
</organism>
<sequence>MILELFSVIFLELSLYSHFCREKMLRSVARIGLVLAWSIFPPCFQCITAGKCVHVRNFFPMSTIVQLMHCAKTKSSGPCLSLSIGRSMIFCPLVFLLLRHSQNFKG</sequence>
<name>A0AAN7KVX5_TRANT</name>
<evidence type="ECO:0000313" key="2">
    <source>
        <dbReference type="Proteomes" id="UP001346149"/>
    </source>
</evidence>
<dbReference type="Proteomes" id="UP001346149">
    <property type="component" value="Unassembled WGS sequence"/>
</dbReference>
<accession>A0AAN7KVX5</accession>
<keyword evidence="2" id="KW-1185">Reference proteome</keyword>
<dbReference type="EMBL" id="JAXQNO010000019">
    <property type="protein sequence ID" value="KAK4774447.1"/>
    <property type="molecule type" value="Genomic_DNA"/>
</dbReference>
<proteinExistence type="predicted"/>
<protein>
    <submittedName>
        <fullName evidence="1">Uncharacterized protein</fullName>
    </submittedName>
</protein>